<gene>
    <name evidence="4" type="ORF">SAMN04244560_00707</name>
</gene>
<keyword evidence="2" id="KW-0732">Signal</keyword>
<feature type="region of interest" description="Disordered" evidence="1">
    <location>
        <begin position="24"/>
        <end position="44"/>
    </location>
</feature>
<evidence type="ECO:0000259" key="3">
    <source>
        <dbReference type="Pfam" id="PF00496"/>
    </source>
</evidence>
<dbReference type="InterPro" id="IPR039424">
    <property type="entry name" value="SBP_5"/>
</dbReference>
<dbReference type="GO" id="GO:1904680">
    <property type="term" value="F:peptide transmembrane transporter activity"/>
    <property type="evidence" value="ECO:0007669"/>
    <property type="project" value="TreeGrafter"/>
</dbReference>
<dbReference type="InterPro" id="IPR000914">
    <property type="entry name" value="SBP_5_dom"/>
</dbReference>
<feature type="compositionally biased region" description="Low complexity" evidence="1">
    <location>
        <begin position="33"/>
        <end position="44"/>
    </location>
</feature>
<proteinExistence type="predicted"/>
<organism evidence="4 5">
    <name type="scientific">Thermoanaerobacter thermohydrosulfuricus</name>
    <name type="common">Clostridium thermohydrosulfuricum</name>
    <dbReference type="NCBI Taxonomy" id="1516"/>
    <lineage>
        <taxon>Bacteria</taxon>
        <taxon>Bacillati</taxon>
        <taxon>Bacillota</taxon>
        <taxon>Clostridia</taxon>
        <taxon>Thermoanaerobacterales</taxon>
        <taxon>Thermoanaerobacteraceae</taxon>
        <taxon>Thermoanaerobacter</taxon>
    </lineage>
</organism>
<dbReference type="GO" id="GO:0042597">
    <property type="term" value="C:periplasmic space"/>
    <property type="evidence" value="ECO:0007669"/>
    <property type="project" value="UniProtKB-ARBA"/>
</dbReference>
<evidence type="ECO:0000313" key="4">
    <source>
        <dbReference type="EMBL" id="SDF42009.1"/>
    </source>
</evidence>
<feature type="domain" description="Solute-binding protein family 5" evidence="3">
    <location>
        <begin position="96"/>
        <end position="477"/>
    </location>
</feature>
<feature type="chain" id="PRO_5010227014" evidence="2">
    <location>
        <begin position="20"/>
        <end position="585"/>
    </location>
</feature>
<dbReference type="Proteomes" id="UP000183404">
    <property type="component" value="Unassembled WGS sequence"/>
</dbReference>
<sequence>MRRLLSLLLVLMLIMGALAGCGQKSQETSDKSNQQNANTQQVAQETTYQRNETVYFGGGLWSPPSNWNPLTPWNAVTGTVGLIYETLFNYDPLKNEFIPWLAEKGEWTSDNTYQITLRDGLTWQDGKPLTSEDVKFTFEIAKQYSEIYYSPMWQWLQSIETPDNKTVIFKFSTVNYHEWAYNLYQIPIIPKHIWADKSKDDILNGANEKAIGSGPYLFDTYSNDRMVYKRNDNWWGIKAMNMTPAPKRIVYLIVPSNNVALGMLMKGELDLSNFFLPGIKTLKANYGITTFYDNPPYMIPDNTVFMFINTTKSPLNNVELRRAMAYAINPKVIAEKVYENQVEPANPLGFVPAKAWEEYYDKNVVNKYGYTYDPEKAKSILDAAGFKLGSDGVRTAPDGKRFKLEISVPYGWTDWMEAAKIVADQLKAVGIDAEAKFPDYSKYYEDLTKGTFDLSFNNFGSQVTLTPWTLYNWLFNKVQENGPQNNGNFGRFDVPGLQDLIAKFNQTKLGSPEAKQAAAQLEEIFLKNMPAIPLWYNGLWFQASNAAWENWPTEHDPYAYPVTWGGKWQTGGTMMLMKIKPKASQ</sequence>
<dbReference type="AlphaFoldDB" id="A0A1G7KZ45"/>
<dbReference type="Gene3D" id="3.10.105.10">
    <property type="entry name" value="Dipeptide-binding Protein, Domain 3"/>
    <property type="match status" value="1"/>
</dbReference>
<feature type="signal peptide" evidence="2">
    <location>
        <begin position="1"/>
        <end position="19"/>
    </location>
</feature>
<dbReference type="GO" id="GO:0043190">
    <property type="term" value="C:ATP-binding cassette (ABC) transporter complex"/>
    <property type="evidence" value="ECO:0007669"/>
    <property type="project" value="InterPro"/>
</dbReference>
<accession>A0A1G7KZ45</accession>
<evidence type="ECO:0000256" key="1">
    <source>
        <dbReference type="SAM" id="MobiDB-lite"/>
    </source>
</evidence>
<dbReference type="PROSITE" id="PS51257">
    <property type="entry name" value="PROKAR_LIPOPROTEIN"/>
    <property type="match status" value="1"/>
</dbReference>
<dbReference type="GO" id="GO:0015833">
    <property type="term" value="P:peptide transport"/>
    <property type="evidence" value="ECO:0007669"/>
    <property type="project" value="TreeGrafter"/>
</dbReference>
<dbReference type="InterPro" id="IPR030678">
    <property type="entry name" value="Peptide/Ni-bd"/>
</dbReference>
<evidence type="ECO:0000313" key="5">
    <source>
        <dbReference type="Proteomes" id="UP000183404"/>
    </source>
</evidence>
<name>A0A1G7KZ45_THETY</name>
<reference evidence="4 5" key="1">
    <citation type="submission" date="2016-10" db="EMBL/GenBank/DDBJ databases">
        <authorList>
            <person name="de Groot N.N."/>
        </authorList>
    </citation>
    <scope>NUCLEOTIDE SEQUENCE [LARGE SCALE GENOMIC DNA]</scope>
    <source>
        <strain evidence="4 5">DSM 569</strain>
    </source>
</reference>
<evidence type="ECO:0000256" key="2">
    <source>
        <dbReference type="SAM" id="SignalP"/>
    </source>
</evidence>
<dbReference type="PIRSF" id="PIRSF002741">
    <property type="entry name" value="MppA"/>
    <property type="match status" value="1"/>
</dbReference>
<dbReference type="PANTHER" id="PTHR30290:SF82">
    <property type="entry name" value="ABC-TYPE DIPEPTIDE_OLIGOPEPTIDE TRANSPORT SYSTEM, PERIPLASMIC COMPONENT"/>
    <property type="match status" value="1"/>
</dbReference>
<dbReference type="Gene3D" id="3.90.76.10">
    <property type="entry name" value="Dipeptide-binding Protein, Domain 1"/>
    <property type="match status" value="1"/>
</dbReference>
<dbReference type="SUPFAM" id="SSF53850">
    <property type="entry name" value="Periplasmic binding protein-like II"/>
    <property type="match status" value="1"/>
</dbReference>
<dbReference type="PANTHER" id="PTHR30290">
    <property type="entry name" value="PERIPLASMIC BINDING COMPONENT OF ABC TRANSPORTER"/>
    <property type="match status" value="1"/>
</dbReference>
<dbReference type="Pfam" id="PF00496">
    <property type="entry name" value="SBP_bac_5"/>
    <property type="match status" value="1"/>
</dbReference>
<dbReference type="RefSeq" id="WP_074592244.1">
    <property type="nucleotide sequence ID" value="NZ_FNBS01000012.1"/>
</dbReference>
<dbReference type="EMBL" id="FNBS01000012">
    <property type="protein sequence ID" value="SDF42009.1"/>
    <property type="molecule type" value="Genomic_DNA"/>
</dbReference>
<dbReference type="CDD" id="cd08509">
    <property type="entry name" value="PBP2_TmCBP_oligosaccharides_like"/>
    <property type="match status" value="1"/>
</dbReference>
<dbReference type="FunFam" id="3.90.76.10:FF:000017">
    <property type="entry name" value="Oligopeptide ABC transporter, periplasmic oligopeptide-binding protein"/>
    <property type="match status" value="1"/>
</dbReference>
<dbReference type="Gene3D" id="3.40.190.10">
    <property type="entry name" value="Periplasmic binding protein-like II"/>
    <property type="match status" value="1"/>
</dbReference>
<protein>
    <submittedName>
        <fullName evidence="4">Peptide/nickel transport system substrate-binding protein</fullName>
    </submittedName>
</protein>